<dbReference type="RefSeq" id="WP_158400167.1">
    <property type="nucleotide sequence ID" value="NZ_PRLB01000001.1"/>
</dbReference>
<dbReference type="EMBL" id="PRLB01000001">
    <property type="protein sequence ID" value="RAW55887.1"/>
    <property type="molecule type" value="Genomic_DNA"/>
</dbReference>
<feature type="compositionally biased region" description="Low complexity" evidence="6">
    <location>
        <begin position="83"/>
        <end position="105"/>
    </location>
</feature>
<feature type="region of interest" description="Disordered" evidence="6">
    <location>
        <begin position="313"/>
        <end position="348"/>
    </location>
</feature>
<feature type="domain" description="POTRA" evidence="8">
    <location>
        <begin position="215"/>
        <end position="266"/>
    </location>
</feature>
<evidence type="ECO:0000259" key="8">
    <source>
        <dbReference type="Pfam" id="PF08478"/>
    </source>
</evidence>
<feature type="compositionally biased region" description="Basic and acidic residues" evidence="6">
    <location>
        <begin position="28"/>
        <end position="45"/>
    </location>
</feature>
<evidence type="ECO:0000256" key="6">
    <source>
        <dbReference type="SAM" id="MobiDB-lite"/>
    </source>
</evidence>
<proteinExistence type="predicted"/>
<evidence type="ECO:0000313" key="9">
    <source>
        <dbReference type="EMBL" id="RAW55887.1"/>
    </source>
</evidence>
<feature type="region of interest" description="Disordered" evidence="6">
    <location>
        <begin position="442"/>
        <end position="498"/>
    </location>
</feature>
<organism evidence="9 10">
    <name type="scientific">Faecalibacterium prausnitzii</name>
    <dbReference type="NCBI Taxonomy" id="853"/>
    <lineage>
        <taxon>Bacteria</taxon>
        <taxon>Bacillati</taxon>
        <taxon>Bacillota</taxon>
        <taxon>Clostridia</taxon>
        <taxon>Eubacteriales</taxon>
        <taxon>Oscillospiraceae</taxon>
        <taxon>Faecalibacterium</taxon>
    </lineage>
</organism>
<keyword evidence="7" id="KW-0472">Membrane</keyword>
<keyword evidence="4 7" id="KW-1133">Transmembrane helix</keyword>
<evidence type="ECO:0000256" key="7">
    <source>
        <dbReference type="SAM" id="Phobius"/>
    </source>
</evidence>
<feature type="compositionally biased region" description="Polar residues" evidence="6">
    <location>
        <begin position="47"/>
        <end position="82"/>
    </location>
</feature>
<dbReference type="Gene3D" id="3.10.20.310">
    <property type="entry name" value="membrane protein fhac"/>
    <property type="match status" value="1"/>
</dbReference>
<feature type="region of interest" description="Disordered" evidence="6">
    <location>
        <begin position="1"/>
        <end position="158"/>
    </location>
</feature>
<gene>
    <name evidence="9" type="ORF">C4N26_02555</name>
</gene>
<keyword evidence="5" id="KW-0131">Cell cycle</keyword>
<dbReference type="GO" id="GO:0051301">
    <property type="term" value="P:cell division"/>
    <property type="evidence" value="ECO:0007669"/>
    <property type="project" value="UniProtKB-KW"/>
</dbReference>
<feature type="compositionally biased region" description="Low complexity" evidence="6">
    <location>
        <begin position="470"/>
        <end position="498"/>
    </location>
</feature>
<accession>A0A329U0A3</accession>
<evidence type="ECO:0000256" key="3">
    <source>
        <dbReference type="ARBA" id="ARBA00022692"/>
    </source>
</evidence>
<dbReference type="Proteomes" id="UP000251144">
    <property type="component" value="Unassembled WGS sequence"/>
</dbReference>
<feature type="compositionally biased region" description="Low complexity" evidence="6">
    <location>
        <begin position="453"/>
        <end position="462"/>
    </location>
</feature>
<evidence type="ECO:0000256" key="4">
    <source>
        <dbReference type="ARBA" id="ARBA00022989"/>
    </source>
</evidence>
<keyword evidence="1" id="KW-1003">Cell membrane</keyword>
<evidence type="ECO:0000313" key="10">
    <source>
        <dbReference type="Proteomes" id="UP000251144"/>
    </source>
</evidence>
<dbReference type="AlphaFoldDB" id="A0A329U0A3"/>
<feature type="compositionally biased region" description="Low complexity" evidence="6">
    <location>
        <begin position="323"/>
        <end position="345"/>
    </location>
</feature>
<feature type="compositionally biased region" description="Polar residues" evidence="6">
    <location>
        <begin position="11"/>
        <end position="21"/>
    </location>
</feature>
<keyword evidence="3 7" id="KW-0812">Transmembrane</keyword>
<sequence>MQQDRNKSRRPSSSIQQNSARRQGKPRKAYDWTQDRRPSNQDRRRTQGYQEQTLDFSGGSVTFENHSSGYADNSIQFPQQTARRPNNQNQSRRQGQQRSQRPRQNTTAYPTNGSRPRNGQRPQNVQSARRPQSSGRYRPTEANLRSPARREGRKKRRLTRAAVRRRRAIRRLTALALLLCVIGVGVYLTVTMLFKINTLEVAVDGEVVQEVGGYSSAEILQALGVHAEENIFSFDPAEKAAALEKQFPLLENIRVERDYPNTVVVRTNAATAVYAMQTSGGWLSLSAGLKILDQDSAQPDLIILCGGEPVSTTPGTQLEFETGPSGPSSGSAASDSAASSEAGPPTDKRLESLNTLLTALDSSELGADVTRIEFEDPEQMAFLYQGRISVLLGTLNELDYKLRLAKYVLLNEDGKGCSPTDTGMLDLSHLSASSSRKFRFAQGEPTLPSGWTAPEEPAAPAEAEAENQPEEAPGTEPDTEGAEAAPAEDPTAAAAEQQ</sequence>
<protein>
    <submittedName>
        <fullName evidence="9">Cell division protein FtsQ</fullName>
    </submittedName>
</protein>
<dbReference type="Pfam" id="PF08478">
    <property type="entry name" value="POTRA_1"/>
    <property type="match status" value="1"/>
</dbReference>
<evidence type="ECO:0000256" key="2">
    <source>
        <dbReference type="ARBA" id="ARBA00022618"/>
    </source>
</evidence>
<reference evidence="9 10" key="1">
    <citation type="submission" date="2018-02" db="EMBL/GenBank/DDBJ databases">
        <title>Complete genome sequencing of Faecalibacterium prausnitzii strains isolated from the human gut.</title>
        <authorList>
            <person name="Fitzgerald B.C."/>
            <person name="Shkoporov A.N."/>
            <person name="Ross P.R."/>
            <person name="Hill C."/>
        </authorList>
    </citation>
    <scope>NUCLEOTIDE SEQUENCE [LARGE SCALE GENOMIC DNA]</scope>
    <source>
        <strain evidence="9 10">APC942/32-1</strain>
    </source>
</reference>
<evidence type="ECO:0000256" key="1">
    <source>
        <dbReference type="ARBA" id="ARBA00022475"/>
    </source>
</evidence>
<comment type="caution">
    <text evidence="9">The sequence shown here is derived from an EMBL/GenBank/DDBJ whole genome shotgun (WGS) entry which is preliminary data.</text>
</comment>
<feature type="transmembrane region" description="Helical" evidence="7">
    <location>
        <begin position="174"/>
        <end position="194"/>
    </location>
</feature>
<dbReference type="OrthoDB" id="1862899at2"/>
<keyword evidence="2 9" id="KW-0132">Cell division</keyword>
<evidence type="ECO:0000256" key="5">
    <source>
        <dbReference type="ARBA" id="ARBA00023306"/>
    </source>
</evidence>
<feature type="compositionally biased region" description="Polar residues" evidence="6">
    <location>
        <begin position="106"/>
        <end position="135"/>
    </location>
</feature>
<name>A0A329U0A3_9FIRM</name>
<dbReference type="InterPro" id="IPR013685">
    <property type="entry name" value="POTRA_FtsQ_type"/>
</dbReference>